<dbReference type="OrthoDB" id="9802003at2"/>
<dbReference type="PANTHER" id="PTHR33713:SF6">
    <property type="entry name" value="ANTITOXIN YEFM"/>
    <property type="match status" value="1"/>
</dbReference>
<dbReference type="Gene3D" id="3.40.1620.10">
    <property type="entry name" value="YefM-like domain"/>
    <property type="match status" value="1"/>
</dbReference>
<protein>
    <recommendedName>
        <fullName evidence="2">Antitoxin</fullName>
    </recommendedName>
</protein>
<dbReference type="NCBIfam" id="TIGR01552">
    <property type="entry name" value="phd_fam"/>
    <property type="match status" value="1"/>
</dbReference>
<evidence type="ECO:0000313" key="3">
    <source>
        <dbReference type="EMBL" id="KPC50461.1"/>
    </source>
</evidence>
<dbReference type="PANTHER" id="PTHR33713">
    <property type="entry name" value="ANTITOXIN YAFN-RELATED"/>
    <property type="match status" value="1"/>
</dbReference>
<dbReference type="STRING" id="857265.WG78_17675"/>
<organism evidence="3 4">
    <name type="scientific">Amantichitinum ursilacus</name>
    <dbReference type="NCBI Taxonomy" id="857265"/>
    <lineage>
        <taxon>Bacteria</taxon>
        <taxon>Pseudomonadati</taxon>
        <taxon>Pseudomonadota</taxon>
        <taxon>Betaproteobacteria</taxon>
        <taxon>Neisseriales</taxon>
        <taxon>Chitinibacteraceae</taxon>
        <taxon>Amantichitinum</taxon>
    </lineage>
</organism>
<sequence length="81" mass="9070">MQTLSLTKALANLNRILEDVCARREPVAITRASGQHVVLISLAEFERMQETLYLLGSAKNAQRLMESVAQIESDRTSRLGR</sequence>
<proteinExistence type="inferred from homology"/>
<comment type="caution">
    <text evidence="3">The sequence shown here is derived from an EMBL/GenBank/DDBJ whole genome shotgun (WGS) entry which is preliminary data.</text>
</comment>
<dbReference type="Proteomes" id="UP000037939">
    <property type="component" value="Unassembled WGS sequence"/>
</dbReference>
<dbReference type="RefSeq" id="WP_053939132.1">
    <property type="nucleotide sequence ID" value="NZ_LAQT01000029.1"/>
</dbReference>
<gene>
    <name evidence="3" type="primary">yefM_1</name>
    <name evidence="3" type="ORF">WG78_17675</name>
</gene>
<dbReference type="Pfam" id="PF02604">
    <property type="entry name" value="PhdYeFM_antitox"/>
    <property type="match status" value="1"/>
</dbReference>
<dbReference type="InterPro" id="IPR051405">
    <property type="entry name" value="phD/YefM_antitoxin"/>
</dbReference>
<accession>A0A0N1JRZ7</accession>
<dbReference type="Gene3D" id="6.10.250.330">
    <property type="match status" value="1"/>
</dbReference>
<keyword evidence="4" id="KW-1185">Reference proteome</keyword>
<dbReference type="AlphaFoldDB" id="A0A0N1JRZ7"/>
<dbReference type="SUPFAM" id="SSF143120">
    <property type="entry name" value="YefM-like"/>
    <property type="match status" value="1"/>
</dbReference>
<reference evidence="3 4" key="1">
    <citation type="submission" date="2015-07" db="EMBL/GenBank/DDBJ databases">
        <title>Draft genome sequence of the Amantichitinum ursilacus IGB-41, a new chitin-degrading bacterium.</title>
        <authorList>
            <person name="Kirstahler P."/>
            <person name="Guenther M."/>
            <person name="Grumaz C."/>
            <person name="Rupp S."/>
            <person name="Zibek S."/>
            <person name="Sohn K."/>
        </authorList>
    </citation>
    <scope>NUCLEOTIDE SEQUENCE [LARGE SCALE GENOMIC DNA]</scope>
    <source>
        <strain evidence="3 4">IGB-41</strain>
    </source>
</reference>
<comment type="similarity">
    <text evidence="1 2">Belongs to the phD/YefM antitoxin family.</text>
</comment>
<dbReference type="EMBL" id="LAQT01000029">
    <property type="protein sequence ID" value="KPC50461.1"/>
    <property type="molecule type" value="Genomic_DNA"/>
</dbReference>
<name>A0A0N1JRZ7_9NEIS</name>
<dbReference type="InterPro" id="IPR006442">
    <property type="entry name" value="Antitoxin_Phd/YefM"/>
</dbReference>
<dbReference type="InterPro" id="IPR036165">
    <property type="entry name" value="YefM-like_sf"/>
</dbReference>
<evidence type="ECO:0000256" key="2">
    <source>
        <dbReference type="RuleBase" id="RU362080"/>
    </source>
</evidence>
<evidence type="ECO:0000256" key="1">
    <source>
        <dbReference type="ARBA" id="ARBA00009981"/>
    </source>
</evidence>
<evidence type="ECO:0000313" key="4">
    <source>
        <dbReference type="Proteomes" id="UP000037939"/>
    </source>
</evidence>
<comment type="function">
    <text evidence="2">Antitoxin component of a type II toxin-antitoxin (TA) system.</text>
</comment>